<keyword evidence="6" id="KW-1015">Disulfide bond</keyword>
<dbReference type="PANTHER" id="PTHR33353">
    <property type="entry name" value="PUTATIVE (AFU_ORTHOLOGUE AFUA_1G12560)-RELATED"/>
    <property type="match status" value="1"/>
</dbReference>
<evidence type="ECO:0000256" key="5">
    <source>
        <dbReference type="ARBA" id="ARBA00023001"/>
    </source>
</evidence>
<evidence type="ECO:0000256" key="4">
    <source>
        <dbReference type="ARBA" id="ARBA00022729"/>
    </source>
</evidence>
<keyword evidence="15" id="KW-1185">Reference proteome</keyword>
<evidence type="ECO:0000313" key="14">
    <source>
        <dbReference type="EMBL" id="KAF6806010.1"/>
    </source>
</evidence>
<evidence type="ECO:0000256" key="10">
    <source>
        <dbReference type="ARBA" id="ARBA00045077"/>
    </source>
</evidence>
<dbReference type="InterPro" id="IPR005103">
    <property type="entry name" value="AA9_LPMO"/>
</dbReference>
<comment type="catalytic activity">
    <reaction evidence="10">
        <text>[(1-&gt;4)-beta-D-glucosyl]n+m + reduced acceptor + O2 = 4-dehydro-beta-D-glucosyl-[(1-&gt;4)-beta-D-glucosyl]n-1 + [(1-&gt;4)-beta-D-glucosyl]m + acceptor + H2O.</text>
        <dbReference type="EC" id="1.14.99.56"/>
    </reaction>
</comment>
<name>A0A8H6J4T2_9PEZI</name>
<keyword evidence="4 12" id="KW-0732">Signal</keyword>
<evidence type="ECO:0000256" key="2">
    <source>
        <dbReference type="ARBA" id="ARBA00004613"/>
    </source>
</evidence>
<evidence type="ECO:0000256" key="12">
    <source>
        <dbReference type="SAM" id="SignalP"/>
    </source>
</evidence>
<evidence type="ECO:0000259" key="13">
    <source>
        <dbReference type="Pfam" id="PF03443"/>
    </source>
</evidence>
<evidence type="ECO:0000256" key="11">
    <source>
        <dbReference type="ARBA" id="ARBA00047174"/>
    </source>
</evidence>
<evidence type="ECO:0000256" key="9">
    <source>
        <dbReference type="ARBA" id="ARBA00044502"/>
    </source>
</evidence>
<gene>
    <name evidence="14" type="ORF">CPLU01_15937</name>
</gene>
<feature type="domain" description="Auxiliary Activity family 9 catalytic" evidence="13">
    <location>
        <begin position="17"/>
        <end position="228"/>
    </location>
</feature>
<accession>A0A8H6J4T2</accession>
<dbReference type="PANTHER" id="PTHR33353:SF13">
    <property type="entry name" value="ENDOGLUCANASE II"/>
    <property type="match status" value="1"/>
</dbReference>
<dbReference type="CDD" id="cd21175">
    <property type="entry name" value="LPMO_AA9"/>
    <property type="match status" value="1"/>
</dbReference>
<evidence type="ECO:0000256" key="6">
    <source>
        <dbReference type="ARBA" id="ARBA00023157"/>
    </source>
</evidence>
<comment type="cofactor">
    <cofactor evidence="1">
        <name>Cu(2+)</name>
        <dbReference type="ChEBI" id="CHEBI:29036"/>
    </cofactor>
</comment>
<comment type="caution">
    <text evidence="14">The sequence shown here is derived from an EMBL/GenBank/DDBJ whole genome shotgun (WGS) entry which is preliminary data.</text>
</comment>
<comment type="subcellular location">
    <subcellularLocation>
        <location evidence="2">Secreted</location>
    </subcellularLocation>
</comment>
<keyword evidence="5" id="KW-0136">Cellulose degradation</keyword>
<dbReference type="EC" id="1.14.99.56" evidence="11"/>
<proteinExistence type="inferred from homology"/>
<organism evidence="14 15">
    <name type="scientific">Colletotrichum plurivorum</name>
    <dbReference type="NCBI Taxonomy" id="2175906"/>
    <lineage>
        <taxon>Eukaryota</taxon>
        <taxon>Fungi</taxon>
        <taxon>Dikarya</taxon>
        <taxon>Ascomycota</taxon>
        <taxon>Pezizomycotina</taxon>
        <taxon>Sordariomycetes</taxon>
        <taxon>Hypocreomycetidae</taxon>
        <taxon>Glomerellales</taxon>
        <taxon>Glomerellaceae</taxon>
        <taxon>Colletotrichum</taxon>
        <taxon>Colletotrichum orchidearum species complex</taxon>
    </lineage>
</organism>
<keyword evidence="7" id="KW-0119">Carbohydrate metabolism</keyword>
<comment type="similarity">
    <text evidence="9">Belongs to the polysaccharide monooxygenase AA9 family.</text>
</comment>
<feature type="chain" id="PRO_5034127727" description="lytic cellulose monooxygenase (C4-dehydrogenating)" evidence="12">
    <location>
        <begin position="17"/>
        <end position="255"/>
    </location>
</feature>
<feature type="signal peptide" evidence="12">
    <location>
        <begin position="1"/>
        <end position="16"/>
    </location>
</feature>
<dbReference type="EMBL" id="WIGO01000709">
    <property type="protein sequence ID" value="KAF6806010.1"/>
    <property type="molecule type" value="Genomic_DNA"/>
</dbReference>
<keyword evidence="14" id="KW-0378">Hydrolase</keyword>
<evidence type="ECO:0000256" key="3">
    <source>
        <dbReference type="ARBA" id="ARBA00022525"/>
    </source>
</evidence>
<reference evidence="14" key="1">
    <citation type="journal article" date="2020" name="Phytopathology">
        <title>Genome Sequence Resources of Colletotrichum truncatum, C. plurivorum, C. musicola, and C. sojae: Four Species Pathogenic to Soybean (Glycine max).</title>
        <authorList>
            <person name="Rogerio F."/>
            <person name="Boufleur T.R."/>
            <person name="Ciampi-Guillardi M."/>
            <person name="Sukno S.A."/>
            <person name="Thon M.R."/>
            <person name="Massola Junior N.S."/>
            <person name="Baroncelli R."/>
        </authorList>
    </citation>
    <scope>NUCLEOTIDE SEQUENCE</scope>
    <source>
        <strain evidence="14">LFN00145</strain>
    </source>
</reference>
<dbReference type="AlphaFoldDB" id="A0A8H6J4T2"/>
<evidence type="ECO:0000256" key="8">
    <source>
        <dbReference type="ARBA" id="ARBA00023326"/>
    </source>
</evidence>
<keyword evidence="3" id="KW-0964">Secreted</keyword>
<dbReference type="GO" id="GO:0030245">
    <property type="term" value="P:cellulose catabolic process"/>
    <property type="evidence" value="ECO:0007669"/>
    <property type="project" value="UniProtKB-KW"/>
</dbReference>
<protein>
    <recommendedName>
        <fullName evidence="11">lytic cellulose monooxygenase (C4-dehydrogenating)</fullName>
        <ecNumber evidence="11">1.14.99.56</ecNumber>
    </recommendedName>
</protein>
<keyword evidence="8" id="KW-0624">Polysaccharide degradation</keyword>
<evidence type="ECO:0000256" key="7">
    <source>
        <dbReference type="ARBA" id="ARBA00023277"/>
    </source>
</evidence>
<dbReference type="Proteomes" id="UP000654918">
    <property type="component" value="Unassembled WGS sequence"/>
</dbReference>
<evidence type="ECO:0000313" key="15">
    <source>
        <dbReference type="Proteomes" id="UP000654918"/>
    </source>
</evidence>
<sequence>MKFLAVCIALAAGANAHAIFQQISVNNQLQTKLKGIRAPDDTSPLTDVNDGDFACNRKSNLNYLSDELVTVSAGDDVGTFWQHTIDGPLHGDPNDQDNPIAASHKDPISVYLAKVDDAVNADPWDLEWFKIAHDGFDQASGVWAVDKLIQSGGWHHFQMPTCVPAGQYLMRVELLALHEATIEGGAQFYMECAQINVVNPNGGSSSGAERVKFPGAYSATHPGILVKGAYGSSGALDNNYQAYSIPGPEPLSCSA</sequence>
<dbReference type="InterPro" id="IPR049892">
    <property type="entry name" value="AA9"/>
</dbReference>
<dbReference type="GO" id="GO:0005576">
    <property type="term" value="C:extracellular region"/>
    <property type="evidence" value="ECO:0007669"/>
    <property type="project" value="UniProtKB-SubCell"/>
</dbReference>
<evidence type="ECO:0000256" key="1">
    <source>
        <dbReference type="ARBA" id="ARBA00001973"/>
    </source>
</evidence>
<dbReference type="Gene3D" id="2.70.50.70">
    <property type="match status" value="1"/>
</dbReference>
<dbReference type="Pfam" id="PF03443">
    <property type="entry name" value="AA9"/>
    <property type="match status" value="1"/>
</dbReference>
<dbReference type="GO" id="GO:0016787">
    <property type="term" value="F:hydrolase activity"/>
    <property type="evidence" value="ECO:0007669"/>
    <property type="project" value="UniProtKB-KW"/>
</dbReference>